<evidence type="ECO:0000313" key="4">
    <source>
        <dbReference type="Proteomes" id="UP000039865"/>
    </source>
</evidence>
<dbReference type="SUPFAM" id="SSF52047">
    <property type="entry name" value="RNI-like"/>
    <property type="match status" value="1"/>
</dbReference>
<feature type="compositionally biased region" description="Basic and acidic residues" evidence="2">
    <location>
        <begin position="980"/>
        <end position="990"/>
    </location>
</feature>
<organism evidence="3 4">
    <name type="scientific">Stylonychia lemnae</name>
    <name type="common">Ciliate</name>
    <dbReference type="NCBI Taxonomy" id="5949"/>
    <lineage>
        <taxon>Eukaryota</taxon>
        <taxon>Sar</taxon>
        <taxon>Alveolata</taxon>
        <taxon>Ciliophora</taxon>
        <taxon>Intramacronucleata</taxon>
        <taxon>Spirotrichea</taxon>
        <taxon>Stichotrichia</taxon>
        <taxon>Sporadotrichida</taxon>
        <taxon>Oxytrichidae</taxon>
        <taxon>Stylonychinae</taxon>
        <taxon>Stylonychia</taxon>
    </lineage>
</organism>
<feature type="region of interest" description="Disordered" evidence="2">
    <location>
        <begin position="959"/>
        <end position="990"/>
    </location>
</feature>
<dbReference type="InParanoid" id="A0A078A7I1"/>
<protein>
    <submittedName>
        <fullName evidence="3">Uncharacterized protein</fullName>
    </submittedName>
</protein>
<reference evidence="3 4" key="1">
    <citation type="submission" date="2014-06" db="EMBL/GenBank/DDBJ databases">
        <authorList>
            <person name="Swart Estienne"/>
        </authorList>
    </citation>
    <scope>NUCLEOTIDE SEQUENCE [LARGE SCALE GENOMIC DNA]</scope>
    <source>
        <strain evidence="3 4">130c</strain>
    </source>
</reference>
<feature type="compositionally biased region" description="Basic and acidic residues" evidence="2">
    <location>
        <begin position="76"/>
        <end position="90"/>
    </location>
</feature>
<dbReference type="Proteomes" id="UP000039865">
    <property type="component" value="Unassembled WGS sequence"/>
</dbReference>
<feature type="region of interest" description="Disordered" evidence="2">
    <location>
        <begin position="781"/>
        <end position="801"/>
    </location>
</feature>
<accession>A0A078A7I1</accession>
<dbReference type="OrthoDB" id="290471at2759"/>
<feature type="compositionally biased region" description="Polar residues" evidence="2">
    <location>
        <begin position="792"/>
        <end position="801"/>
    </location>
</feature>
<dbReference type="Gene3D" id="3.80.10.10">
    <property type="entry name" value="Ribonuclease Inhibitor"/>
    <property type="match status" value="1"/>
</dbReference>
<name>A0A078A7I1_STYLE</name>
<gene>
    <name evidence="3" type="primary">Contig3065.g3277</name>
    <name evidence="3" type="ORF">STYLEM_7178</name>
</gene>
<evidence type="ECO:0000256" key="2">
    <source>
        <dbReference type="SAM" id="MobiDB-lite"/>
    </source>
</evidence>
<dbReference type="AlphaFoldDB" id="A0A078A7I1"/>
<sequence length="1075" mass="124917">MSEFELTEDQVRYCHPYFMNENLVEEQQEILQRFPNIIELFEQLGLPIPKNYRQGVQLGEVGNDRVIIRPSGFSGLDRDPEPDQSNDRRSCNVFGKSGDLPNDVREQLKEERSQLIIKSSSLLQIKENQKNQTLKSFTLNDVQLTDEGVLSLSIGLQSNTYISEINLPNNQITSYGIENLLDCLETNTNIVDIDLESSLFLNSETNSKLTQAFMRNQTLLILENDDETKLCNGFINLQLIVESNCFIIENIEHLKDYLEDGQNQHHQIQLPKELESYIKQKLELRKSNKPPSILSNSSSASDLLKMRQPFQSISQSHIASQKNLKTSNYNLDEPKSFNSPLQKQEQPIKMLYYPSMSDISGNQENEIPMDIRELQQLRYHDQPSQKTSLDYHTSKNPSLNLSDSKEYINSEEEEETKYQNVGQQQYDNKTQTSSILLNNTENQKQFFEALGQDRANAGHFEHISEAPGHQRQISGYSQNQSFLNTQNLQDSLIKRLEDLIHERLLDSESRLQQSIIQNNEKLNQYYKEQSKLVDLQKQSELRLNQYSDKFEEIQMSLHYIQNQQEDQQKMVGQFQNQLNELKTRPASVDGRKSISNINMNNVKKKDEIELRTKCEQLVAETRSQLKAIQEQTDISAFQKEQQALINHFNQIQQDVNNRLLEFSKSFQEDHQQKHLESSIIQMMEERITSSDERMQGLEKLTKEIHVAIQRYKNKNLEKNIQDRFDQIVQENKQFQDQIKQKLIDINNLIDQKCKKSVANVYESKITKIETDIKLISDSLESKSDDRLRRSQHNSGQNQNMPITQQNVGYAYKNEIQKVIQRQDDQQKILEKVKTDTIDFKQKIQQLFEYFGQIEDKLEELNRHKIQQQQNPFEIEFKSPIKEMNILDMSSPTSDLGISPLRQQIVNQRNQTSSIQVIQQSQSLNPVTVGHSKLSNQVQINSDYSPTIQLKQNINHMGTSQNQVSHNQDRYKQTTLSQKQSQDKQTSERLDSNQILSKSNQPGLYERAFTFSQLNPPNNQPTQMSTGSSKDYGFTTIEKTNRNRMSTISSEPSEELKQNLISKGLYNILSDNKHTR</sequence>
<keyword evidence="1" id="KW-0175">Coiled coil</keyword>
<keyword evidence="4" id="KW-1185">Reference proteome</keyword>
<dbReference type="EMBL" id="CCKQ01006862">
    <property type="protein sequence ID" value="CDW78204.1"/>
    <property type="molecule type" value="Genomic_DNA"/>
</dbReference>
<feature type="compositionally biased region" description="Polar residues" evidence="2">
    <location>
        <begin position="1011"/>
        <end position="1028"/>
    </location>
</feature>
<feature type="region of interest" description="Disordered" evidence="2">
    <location>
        <begin position="71"/>
        <end position="98"/>
    </location>
</feature>
<evidence type="ECO:0000313" key="3">
    <source>
        <dbReference type="EMBL" id="CDW78204.1"/>
    </source>
</evidence>
<proteinExistence type="predicted"/>
<feature type="coiled-coil region" evidence="1">
    <location>
        <begin position="680"/>
        <end position="751"/>
    </location>
</feature>
<dbReference type="InterPro" id="IPR032675">
    <property type="entry name" value="LRR_dom_sf"/>
</dbReference>
<feature type="compositionally biased region" description="Polar residues" evidence="2">
    <location>
        <begin position="384"/>
        <end position="402"/>
    </location>
</feature>
<evidence type="ECO:0000256" key="1">
    <source>
        <dbReference type="SAM" id="Coils"/>
    </source>
</evidence>
<feature type="region of interest" description="Disordered" evidence="2">
    <location>
        <begin position="381"/>
        <end position="402"/>
    </location>
</feature>
<feature type="region of interest" description="Disordered" evidence="2">
    <location>
        <begin position="1011"/>
        <end position="1032"/>
    </location>
</feature>